<sequence>MGRTVLVSSKLVEGLIIPTRRLGTYRLRLDQLDSFISEVRSLAGKRIHLRYDTYKATLESSEGKKTAPKRGKRGGVKLREKREKEEQEKGAEIEFLGESVSKKAVAKPGKVVVKGLKISGPAGEEMDRIQEERRVAKAAKAAAKAERAAKAKSNTALETPVEGTA</sequence>
<evidence type="ECO:0000256" key="1">
    <source>
        <dbReference type="SAM" id="MobiDB-lite"/>
    </source>
</evidence>
<protein>
    <submittedName>
        <fullName evidence="2">Uncharacterized protein</fullName>
    </submittedName>
</protein>
<reference evidence="2" key="2">
    <citation type="submission" date="2021-10" db="EMBL/GenBank/DDBJ databases">
        <title>Phylogenomics reveals ancestral predisposition of the termite-cultivated fungus Termitomyces towards a domesticated lifestyle.</title>
        <authorList>
            <person name="Auxier B."/>
            <person name="Grum-Grzhimaylo A."/>
            <person name="Cardenas M.E."/>
            <person name="Lodge J.D."/>
            <person name="Laessoe T."/>
            <person name="Pedersen O."/>
            <person name="Smith M.E."/>
            <person name="Kuyper T.W."/>
            <person name="Franco-Molano E.A."/>
            <person name="Baroni T.J."/>
            <person name="Aanen D.K."/>
        </authorList>
    </citation>
    <scope>NUCLEOTIDE SEQUENCE</scope>
    <source>
        <strain evidence="2">AP01</strain>
        <tissue evidence="2">Mycelium</tissue>
    </source>
</reference>
<proteinExistence type="predicted"/>
<feature type="compositionally biased region" description="Basic and acidic residues" evidence="1">
    <location>
        <begin position="77"/>
        <end position="90"/>
    </location>
</feature>
<feature type="region of interest" description="Disordered" evidence="1">
    <location>
        <begin position="141"/>
        <end position="165"/>
    </location>
</feature>
<dbReference type="Proteomes" id="UP000775547">
    <property type="component" value="Unassembled WGS sequence"/>
</dbReference>
<dbReference type="EMBL" id="JABCKV010000724">
    <property type="protein sequence ID" value="KAG5640446.1"/>
    <property type="molecule type" value="Genomic_DNA"/>
</dbReference>
<name>A0A9P7G021_9AGAR</name>
<keyword evidence="3" id="KW-1185">Reference proteome</keyword>
<feature type="non-terminal residue" evidence="2">
    <location>
        <position position="165"/>
    </location>
</feature>
<gene>
    <name evidence="2" type="ORF">DXG03_008629</name>
</gene>
<dbReference type="AlphaFoldDB" id="A0A9P7G021"/>
<feature type="compositionally biased region" description="Basic residues" evidence="1">
    <location>
        <begin position="66"/>
        <end position="76"/>
    </location>
</feature>
<feature type="region of interest" description="Disordered" evidence="1">
    <location>
        <begin position="60"/>
        <end position="90"/>
    </location>
</feature>
<accession>A0A9P7G021</accession>
<comment type="caution">
    <text evidence="2">The sequence shown here is derived from an EMBL/GenBank/DDBJ whole genome shotgun (WGS) entry which is preliminary data.</text>
</comment>
<reference evidence="2" key="1">
    <citation type="submission" date="2020-07" db="EMBL/GenBank/DDBJ databases">
        <authorList>
            <person name="Nieuwenhuis M."/>
            <person name="Van De Peppel L.J.J."/>
        </authorList>
    </citation>
    <scope>NUCLEOTIDE SEQUENCE</scope>
    <source>
        <strain evidence="2">AP01</strain>
        <tissue evidence="2">Mycelium</tissue>
    </source>
</reference>
<organism evidence="2 3">
    <name type="scientific">Asterophora parasitica</name>
    <dbReference type="NCBI Taxonomy" id="117018"/>
    <lineage>
        <taxon>Eukaryota</taxon>
        <taxon>Fungi</taxon>
        <taxon>Dikarya</taxon>
        <taxon>Basidiomycota</taxon>
        <taxon>Agaricomycotina</taxon>
        <taxon>Agaricomycetes</taxon>
        <taxon>Agaricomycetidae</taxon>
        <taxon>Agaricales</taxon>
        <taxon>Tricholomatineae</taxon>
        <taxon>Lyophyllaceae</taxon>
        <taxon>Asterophora</taxon>
    </lineage>
</organism>
<evidence type="ECO:0000313" key="3">
    <source>
        <dbReference type="Proteomes" id="UP000775547"/>
    </source>
</evidence>
<evidence type="ECO:0000313" key="2">
    <source>
        <dbReference type="EMBL" id="KAG5640446.1"/>
    </source>
</evidence>